<reference evidence="1 2" key="1">
    <citation type="submission" date="2014-04" db="EMBL/GenBank/DDBJ databases">
        <authorList>
            <person name="Bishop-Lilly K.A."/>
            <person name="Broomall S.M."/>
            <person name="Chain P.S."/>
            <person name="Chertkov O."/>
            <person name="Coyne S.R."/>
            <person name="Daligault H.E."/>
            <person name="Davenport K.W."/>
            <person name="Erkkila T."/>
            <person name="Frey K.G."/>
            <person name="Gibbons H.S."/>
            <person name="Gu W."/>
            <person name="Jaissle J."/>
            <person name="Johnson S.L."/>
            <person name="Koroleva G.I."/>
            <person name="Ladner J.T."/>
            <person name="Lo C.-C."/>
            <person name="Minogue T.D."/>
            <person name="Munk C."/>
            <person name="Palacios G.F."/>
            <person name="Redden C.L."/>
            <person name="Rosenzweig C.N."/>
            <person name="Scholz M.B."/>
            <person name="Teshima H."/>
            <person name="Xu Y."/>
        </authorList>
    </citation>
    <scope>NUCLEOTIDE SEQUENCE [LARGE SCALE GENOMIC DNA]</scope>
    <source>
        <strain evidence="1 2">FAJ</strain>
    </source>
</reference>
<comment type="caution">
    <text evidence="1">The sequence shown here is derived from an EMBL/GenBank/DDBJ whole genome shotgun (WGS) entry which is preliminary data.</text>
</comment>
<organism evidence="1 2">
    <name type="scientific">Francisella philomiragia</name>
    <dbReference type="NCBI Taxonomy" id="28110"/>
    <lineage>
        <taxon>Bacteria</taxon>
        <taxon>Pseudomonadati</taxon>
        <taxon>Pseudomonadota</taxon>
        <taxon>Gammaproteobacteria</taxon>
        <taxon>Thiotrichales</taxon>
        <taxon>Francisellaceae</taxon>
        <taxon>Francisella</taxon>
    </lineage>
</organism>
<proteinExistence type="predicted"/>
<gene>
    <name evidence="1" type="ORF">DR78_1333</name>
</gene>
<dbReference type="EMBL" id="JOUE01000003">
    <property type="protein sequence ID" value="KFJ43799.1"/>
    <property type="molecule type" value="Genomic_DNA"/>
</dbReference>
<sequence length="38" mass="4584">MLMSLYYLFCFEFYNTANHQSWINQIVNAADMYINISN</sequence>
<dbReference type="AlphaFoldDB" id="A0AAW3DE50"/>
<accession>A0AAW3DE50</accession>
<name>A0AAW3DE50_9GAMM</name>
<protein>
    <submittedName>
        <fullName evidence="1">Uncharacterized protein</fullName>
    </submittedName>
</protein>
<dbReference type="Proteomes" id="UP000029117">
    <property type="component" value="Unassembled WGS sequence"/>
</dbReference>
<evidence type="ECO:0000313" key="2">
    <source>
        <dbReference type="Proteomes" id="UP000029117"/>
    </source>
</evidence>
<evidence type="ECO:0000313" key="1">
    <source>
        <dbReference type="EMBL" id="KFJ43799.1"/>
    </source>
</evidence>